<organism evidence="3 4">
    <name type="scientific">Stygiobacter electus</name>
    <dbReference type="NCBI Taxonomy" id="3032292"/>
    <lineage>
        <taxon>Bacteria</taxon>
        <taxon>Pseudomonadati</taxon>
        <taxon>Ignavibacteriota</taxon>
        <taxon>Ignavibacteria</taxon>
        <taxon>Ignavibacteriales</taxon>
        <taxon>Melioribacteraceae</taxon>
        <taxon>Stygiobacter</taxon>
    </lineage>
</organism>
<proteinExistence type="inferred from homology"/>
<keyword evidence="2" id="KW-0378">Hydrolase</keyword>
<evidence type="ECO:0000313" key="4">
    <source>
        <dbReference type="Proteomes" id="UP001221302"/>
    </source>
</evidence>
<dbReference type="InterPro" id="IPR050563">
    <property type="entry name" value="4-hydroxybenzoyl-CoA_TE"/>
</dbReference>
<reference evidence="3" key="1">
    <citation type="submission" date="2023-03" db="EMBL/GenBank/DDBJ databases">
        <title>Stygiobacter electus gen. nov., sp. nov., facultatively anaerobic thermotolerant bacterium of the class Ignavibacteria from a well of Yessentuki mineral water deposit.</title>
        <authorList>
            <person name="Podosokorskaya O.A."/>
            <person name="Elcheninov A.G."/>
            <person name="Petrova N.F."/>
            <person name="Zavarzina D.G."/>
            <person name="Kublanov I.V."/>
            <person name="Merkel A.Y."/>
        </authorList>
    </citation>
    <scope>NUCLEOTIDE SEQUENCE</scope>
    <source>
        <strain evidence="3">09-Me</strain>
    </source>
</reference>
<dbReference type="InterPro" id="IPR029069">
    <property type="entry name" value="HotDog_dom_sf"/>
</dbReference>
<name>A0AAE3P1T3_9BACT</name>
<comment type="caution">
    <text evidence="3">The sequence shown here is derived from an EMBL/GenBank/DDBJ whole genome shotgun (WGS) entry which is preliminary data.</text>
</comment>
<sequence length="143" mass="16740">MNKEQFKHKINIKVRFSDLDAMRHVNNATYLTYLEEARIEYFNKIFDRCRSDLNFQAVVGKIEISYLYPIELGDDVEVYTRVSKLGNKSADVEHLIAVKKGNKIINSAESITKLVFYDYKNKTTKLIPEEVKQIIKKFEGLEQ</sequence>
<evidence type="ECO:0000256" key="2">
    <source>
        <dbReference type="ARBA" id="ARBA00022801"/>
    </source>
</evidence>
<comment type="similarity">
    <text evidence="1">Belongs to the 4-hydroxybenzoyl-CoA thioesterase family.</text>
</comment>
<dbReference type="PANTHER" id="PTHR31793:SF27">
    <property type="entry name" value="NOVEL THIOESTERASE SUPERFAMILY DOMAIN AND SAPOSIN A-TYPE DOMAIN CONTAINING PROTEIN (0610012H03RIK)"/>
    <property type="match status" value="1"/>
</dbReference>
<evidence type="ECO:0000313" key="3">
    <source>
        <dbReference type="EMBL" id="MDF1612754.1"/>
    </source>
</evidence>
<dbReference type="Pfam" id="PF13279">
    <property type="entry name" value="4HBT_2"/>
    <property type="match status" value="1"/>
</dbReference>
<evidence type="ECO:0000256" key="1">
    <source>
        <dbReference type="ARBA" id="ARBA00005953"/>
    </source>
</evidence>
<dbReference type="PANTHER" id="PTHR31793">
    <property type="entry name" value="4-HYDROXYBENZOYL-COA THIOESTERASE FAMILY MEMBER"/>
    <property type="match status" value="1"/>
</dbReference>
<dbReference type="RefSeq" id="WP_321536525.1">
    <property type="nucleotide sequence ID" value="NZ_JARGDL010000018.1"/>
</dbReference>
<accession>A0AAE3P1T3</accession>
<dbReference type="CDD" id="cd00586">
    <property type="entry name" value="4HBT"/>
    <property type="match status" value="1"/>
</dbReference>
<dbReference type="SUPFAM" id="SSF54637">
    <property type="entry name" value="Thioesterase/thiol ester dehydrase-isomerase"/>
    <property type="match status" value="1"/>
</dbReference>
<dbReference type="AlphaFoldDB" id="A0AAE3P1T3"/>
<dbReference type="Gene3D" id="3.10.129.10">
    <property type="entry name" value="Hotdog Thioesterase"/>
    <property type="match status" value="1"/>
</dbReference>
<dbReference type="Proteomes" id="UP001221302">
    <property type="component" value="Unassembled WGS sequence"/>
</dbReference>
<dbReference type="EMBL" id="JARGDL010000018">
    <property type="protein sequence ID" value="MDF1612754.1"/>
    <property type="molecule type" value="Genomic_DNA"/>
</dbReference>
<protein>
    <submittedName>
        <fullName evidence="3">Thioesterase family protein</fullName>
    </submittedName>
</protein>
<dbReference type="GO" id="GO:0047617">
    <property type="term" value="F:fatty acyl-CoA hydrolase activity"/>
    <property type="evidence" value="ECO:0007669"/>
    <property type="project" value="TreeGrafter"/>
</dbReference>
<gene>
    <name evidence="3" type="ORF">P0M35_11380</name>
</gene>
<keyword evidence="4" id="KW-1185">Reference proteome</keyword>